<keyword evidence="1 2" id="KW-0597">Phosphoprotein</keyword>
<dbReference type="Proteomes" id="UP000178106">
    <property type="component" value="Unassembled WGS sequence"/>
</dbReference>
<dbReference type="GO" id="GO:0000160">
    <property type="term" value="P:phosphorelay signal transduction system"/>
    <property type="evidence" value="ECO:0007669"/>
    <property type="project" value="InterPro"/>
</dbReference>
<dbReference type="AlphaFoldDB" id="A0A1G2DUB1"/>
<reference evidence="4 5" key="1">
    <citation type="journal article" date="2016" name="Nat. Commun.">
        <title>Thousands of microbial genomes shed light on interconnected biogeochemical processes in an aquifer system.</title>
        <authorList>
            <person name="Anantharaman K."/>
            <person name="Brown C.T."/>
            <person name="Hug L.A."/>
            <person name="Sharon I."/>
            <person name="Castelle C.J."/>
            <person name="Probst A.J."/>
            <person name="Thomas B.C."/>
            <person name="Singh A."/>
            <person name="Wilkins M.J."/>
            <person name="Karaoz U."/>
            <person name="Brodie E.L."/>
            <person name="Williams K.H."/>
            <person name="Hubbard S.S."/>
            <person name="Banfield J.F."/>
        </authorList>
    </citation>
    <scope>NUCLEOTIDE SEQUENCE [LARGE SCALE GENOMIC DNA]</scope>
</reference>
<protein>
    <recommendedName>
        <fullName evidence="3">Response regulatory domain-containing protein</fullName>
    </recommendedName>
</protein>
<dbReference type="SUPFAM" id="SSF52172">
    <property type="entry name" value="CheY-like"/>
    <property type="match status" value="1"/>
</dbReference>
<gene>
    <name evidence="4" type="ORF">A2494_00205</name>
</gene>
<evidence type="ECO:0000313" key="4">
    <source>
        <dbReference type="EMBL" id="OGZ17235.1"/>
    </source>
</evidence>
<sequence length="124" mass="13757">MEPKKILIVEDDAVLLQMLANVLRQHDFIVFEAQNGIEGITHIKSDSPDLVLLDIDMPQMGGLFMLKTIRANGDKTPVIMLTNVNNPNSIADAAEFGVSAYLVKSDWEIDDIVKKIKGQLHINS</sequence>
<dbReference type="EMBL" id="MHLU01000145">
    <property type="protein sequence ID" value="OGZ17235.1"/>
    <property type="molecule type" value="Genomic_DNA"/>
</dbReference>
<accession>A0A1G2DUB1</accession>
<comment type="caution">
    <text evidence="4">The sequence shown here is derived from an EMBL/GenBank/DDBJ whole genome shotgun (WGS) entry which is preliminary data.</text>
</comment>
<dbReference type="PANTHER" id="PTHR44591">
    <property type="entry name" value="STRESS RESPONSE REGULATOR PROTEIN 1"/>
    <property type="match status" value="1"/>
</dbReference>
<name>A0A1G2DUB1_9BACT</name>
<dbReference type="Pfam" id="PF00072">
    <property type="entry name" value="Response_reg"/>
    <property type="match status" value="1"/>
</dbReference>
<evidence type="ECO:0000256" key="2">
    <source>
        <dbReference type="PROSITE-ProRule" id="PRU00169"/>
    </source>
</evidence>
<dbReference type="Gene3D" id="3.40.50.2300">
    <property type="match status" value="1"/>
</dbReference>
<evidence type="ECO:0000256" key="1">
    <source>
        <dbReference type="ARBA" id="ARBA00022553"/>
    </source>
</evidence>
<dbReference type="SMART" id="SM00448">
    <property type="entry name" value="REC"/>
    <property type="match status" value="1"/>
</dbReference>
<dbReference type="InterPro" id="IPR011006">
    <property type="entry name" value="CheY-like_superfamily"/>
</dbReference>
<dbReference type="CDD" id="cd00156">
    <property type="entry name" value="REC"/>
    <property type="match status" value="1"/>
</dbReference>
<dbReference type="InterPro" id="IPR050595">
    <property type="entry name" value="Bact_response_regulator"/>
</dbReference>
<dbReference type="InterPro" id="IPR001789">
    <property type="entry name" value="Sig_transdc_resp-reg_receiver"/>
</dbReference>
<organism evidence="4 5">
    <name type="scientific">Candidatus Lloydbacteria bacterium RIFOXYC12_FULL_46_25</name>
    <dbReference type="NCBI Taxonomy" id="1798670"/>
    <lineage>
        <taxon>Bacteria</taxon>
        <taxon>Candidatus Lloydiibacteriota</taxon>
    </lineage>
</organism>
<dbReference type="PROSITE" id="PS50110">
    <property type="entry name" value="RESPONSE_REGULATORY"/>
    <property type="match status" value="1"/>
</dbReference>
<evidence type="ECO:0000259" key="3">
    <source>
        <dbReference type="PROSITE" id="PS50110"/>
    </source>
</evidence>
<evidence type="ECO:0000313" key="5">
    <source>
        <dbReference type="Proteomes" id="UP000178106"/>
    </source>
</evidence>
<feature type="modified residue" description="4-aspartylphosphate" evidence="2">
    <location>
        <position position="54"/>
    </location>
</feature>
<dbReference type="PANTHER" id="PTHR44591:SF3">
    <property type="entry name" value="RESPONSE REGULATORY DOMAIN-CONTAINING PROTEIN"/>
    <property type="match status" value="1"/>
</dbReference>
<feature type="domain" description="Response regulatory" evidence="3">
    <location>
        <begin position="5"/>
        <end position="119"/>
    </location>
</feature>
<proteinExistence type="predicted"/>